<feature type="compositionally biased region" description="Basic and acidic residues" evidence="1">
    <location>
        <begin position="364"/>
        <end position="376"/>
    </location>
</feature>
<protein>
    <submittedName>
        <fullName evidence="2">Uncharacterized protein</fullName>
    </submittedName>
</protein>
<gene>
    <name evidence="2" type="ORF">HU200_031885</name>
</gene>
<dbReference type="AlphaFoldDB" id="A0A835BUS6"/>
<comment type="caution">
    <text evidence="2">The sequence shown here is derived from an EMBL/GenBank/DDBJ whole genome shotgun (WGS) entry which is preliminary data.</text>
</comment>
<evidence type="ECO:0000313" key="3">
    <source>
        <dbReference type="Proteomes" id="UP000636709"/>
    </source>
</evidence>
<reference evidence="2" key="1">
    <citation type="submission" date="2020-07" db="EMBL/GenBank/DDBJ databases">
        <title>Genome sequence and genetic diversity analysis of an under-domesticated orphan crop, white fonio (Digitaria exilis).</title>
        <authorList>
            <person name="Bennetzen J.L."/>
            <person name="Chen S."/>
            <person name="Ma X."/>
            <person name="Wang X."/>
            <person name="Yssel A.E.J."/>
            <person name="Chaluvadi S.R."/>
            <person name="Johnson M."/>
            <person name="Gangashetty P."/>
            <person name="Hamidou F."/>
            <person name="Sanogo M.D."/>
            <person name="Zwaenepoel A."/>
            <person name="Wallace J."/>
            <person name="Van De Peer Y."/>
            <person name="Van Deynze A."/>
        </authorList>
    </citation>
    <scope>NUCLEOTIDE SEQUENCE</scope>
    <source>
        <tissue evidence="2">Leaves</tissue>
    </source>
</reference>
<organism evidence="2 3">
    <name type="scientific">Digitaria exilis</name>
    <dbReference type="NCBI Taxonomy" id="1010633"/>
    <lineage>
        <taxon>Eukaryota</taxon>
        <taxon>Viridiplantae</taxon>
        <taxon>Streptophyta</taxon>
        <taxon>Embryophyta</taxon>
        <taxon>Tracheophyta</taxon>
        <taxon>Spermatophyta</taxon>
        <taxon>Magnoliopsida</taxon>
        <taxon>Liliopsida</taxon>
        <taxon>Poales</taxon>
        <taxon>Poaceae</taxon>
        <taxon>PACMAD clade</taxon>
        <taxon>Panicoideae</taxon>
        <taxon>Panicodae</taxon>
        <taxon>Paniceae</taxon>
        <taxon>Anthephorinae</taxon>
        <taxon>Digitaria</taxon>
    </lineage>
</organism>
<name>A0A835BUS6_9POAL</name>
<accession>A0A835BUS6</accession>
<evidence type="ECO:0000313" key="2">
    <source>
        <dbReference type="EMBL" id="KAF8703793.1"/>
    </source>
</evidence>
<sequence length="437" mass="46024">MSLPECAKGDIALQHPGAATIFKGIGAEKERLLPGHLDEAQLPLADPHATVPANRPQPFHSLSGQDWAKRHPMLQRPAITVVIKSIRAEHGRFILRHLGVAQPPLTDPHAPEHTLCGDFVRARHWGHAAPRQLDKAETHHSRPAKATTSWSISIRRVSGSGDGKATSFSHSPKPPHDEPLLPPVVVLVLVEYSDSVPARRPVRAFGLGEDADVVAVHGLLRAVDVREANNLAAERVQDEARGVGVPVNADQCACPIGAVPGDDGSRAAEIRELEEEEAIGAGGADEATEGQAHGVAVGVGEGRRVDKVGGDEDVGGARGCGELEGRARRRRIDQHGEGPDHSPWRAQRGSGESAAEATGGGGGEAKEAPERHLDSRRSRRGAALGCGGGCVATTRKKGNFARAMQEPVHRPGACTGKYCILTGLASAAHRGGVGLFH</sequence>
<keyword evidence="3" id="KW-1185">Reference proteome</keyword>
<feature type="compositionally biased region" description="Basic and acidic residues" evidence="1">
    <location>
        <begin position="333"/>
        <end position="343"/>
    </location>
</feature>
<evidence type="ECO:0000256" key="1">
    <source>
        <dbReference type="SAM" id="MobiDB-lite"/>
    </source>
</evidence>
<proteinExistence type="predicted"/>
<dbReference type="EMBL" id="JACEFO010001777">
    <property type="protein sequence ID" value="KAF8703793.1"/>
    <property type="molecule type" value="Genomic_DNA"/>
</dbReference>
<dbReference type="OrthoDB" id="693533at2759"/>
<feature type="region of interest" description="Disordered" evidence="1">
    <location>
        <begin position="301"/>
        <end position="381"/>
    </location>
</feature>
<feature type="compositionally biased region" description="Basic and acidic residues" evidence="1">
    <location>
        <begin position="301"/>
        <end position="310"/>
    </location>
</feature>
<feature type="region of interest" description="Disordered" evidence="1">
    <location>
        <begin position="130"/>
        <end position="177"/>
    </location>
</feature>
<dbReference type="Proteomes" id="UP000636709">
    <property type="component" value="Unassembled WGS sequence"/>
</dbReference>